<dbReference type="RefSeq" id="WP_088428544.1">
    <property type="nucleotide sequence ID" value="NZ_CP016322.1"/>
</dbReference>
<keyword evidence="3" id="KW-0812">Transmembrane</keyword>
<evidence type="ECO:0000256" key="2">
    <source>
        <dbReference type="ARBA" id="ARBA00022737"/>
    </source>
</evidence>
<dbReference type="InterPro" id="IPR019936">
    <property type="entry name" value="NanM_proteobact"/>
</dbReference>
<dbReference type="Proteomes" id="UP000237466">
    <property type="component" value="Unassembled WGS sequence"/>
</dbReference>
<evidence type="ECO:0000313" key="5">
    <source>
        <dbReference type="Proteomes" id="UP000237466"/>
    </source>
</evidence>
<evidence type="ECO:0000256" key="1">
    <source>
        <dbReference type="ARBA" id="ARBA00022441"/>
    </source>
</evidence>
<dbReference type="NCBIfam" id="TIGR03547">
    <property type="entry name" value="muta_rot_YjhT"/>
    <property type="match status" value="1"/>
</dbReference>
<keyword evidence="1" id="KW-0880">Kelch repeat</keyword>
<gene>
    <name evidence="4" type="ORF">CRN52_16375</name>
    <name evidence="3" type="ORF">FORC53_4140</name>
</gene>
<dbReference type="InterPro" id="IPR015915">
    <property type="entry name" value="Kelch-typ_b-propeller"/>
</dbReference>
<name>A0A2S3R039_VIBVL</name>
<keyword evidence="2" id="KW-0677">Repeat</keyword>
<dbReference type="EMBL" id="CP019291">
    <property type="protein sequence ID" value="AXX62479.1"/>
    <property type="molecule type" value="Genomic_DNA"/>
</dbReference>
<dbReference type="SUPFAM" id="SSF117281">
    <property type="entry name" value="Kelch motif"/>
    <property type="match status" value="1"/>
</dbReference>
<dbReference type="Gene3D" id="2.120.10.80">
    <property type="entry name" value="Kelch-type beta propeller"/>
    <property type="match status" value="2"/>
</dbReference>
<protein>
    <submittedName>
        <fullName evidence="4">N-acetylneuraminic acid mutarotase</fullName>
    </submittedName>
    <submittedName>
        <fullName evidence="3">Sialic acid-induced transmembrane protein YjhT(NanM), possible mutarotase</fullName>
    </submittedName>
</protein>
<dbReference type="AlphaFoldDB" id="A0A2S3R039"/>
<evidence type="ECO:0000313" key="4">
    <source>
        <dbReference type="EMBL" id="POB45549.1"/>
    </source>
</evidence>
<dbReference type="Pfam" id="PF24996">
    <property type="entry name" value="NANM"/>
    <property type="match status" value="1"/>
</dbReference>
<dbReference type="InterPro" id="IPR056734">
    <property type="entry name" value="NANM"/>
</dbReference>
<dbReference type="Proteomes" id="UP000263418">
    <property type="component" value="Chromosome 2"/>
</dbReference>
<evidence type="ECO:0000313" key="3">
    <source>
        <dbReference type="EMBL" id="AXX62479.1"/>
    </source>
</evidence>
<dbReference type="EMBL" id="PDGH01000113">
    <property type="protein sequence ID" value="POB45549.1"/>
    <property type="molecule type" value="Genomic_DNA"/>
</dbReference>
<keyword evidence="3" id="KW-0472">Membrane</keyword>
<evidence type="ECO:0000313" key="6">
    <source>
        <dbReference type="Proteomes" id="UP000263418"/>
    </source>
</evidence>
<proteinExistence type="predicted"/>
<reference evidence="3 6" key="1">
    <citation type="submission" date="2017-01" db="EMBL/GenBank/DDBJ databases">
        <title>Complete Genome Sequence of Vibrio vulnificus FORC_053.</title>
        <authorList>
            <consortium name="Food-borne Pathogen Omics Research Center"/>
            <person name="Chung H.Y."/>
            <person name="Na E.J."/>
            <person name="Song J.S."/>
            <person name="Kim H."/>
            <person name="Lee J.-H."/>
            <person name="Ryu S."/>
            <person name="Choi S.H."/>
        </authorList>
    </citation>
    <scope>NUCLEOTIDE SEQUENCE [LARGE SCALE GENOMIC DNA]</scope>
    <source>
        <strain evidence="3 6">FORC_053</strain>
    </source>
</reference>
<accession>A0A2S3R039</accession>
<sequence>MLNIRETFPALPIGIKNGIAARVGDRIFIGLGSAGQQLFYLEDSKRERGWQLAPEFPGCRRNDAVCIAVADGLYVFSGAGQPEATVTTQVLMDGYFFNAELWCWQAIQTSPPVGLLGASGCEWQQGQLAFWGGYNKETFDSFVAELSDVAPGSDAHRSLLEAFMSQPVHAYGWNQSIIGFDCQTHQWRELSINPYSANCGASILHYQDNYLLIEGEIKPGLRSVTTKQYRFCTNGEVECNRFPSIIDKQALHEGLAGAFAGTNQRQLLVAGGAYFVGSQENYKKGQWYSHKGLIKHYSRDIWCFDGEGWSCVGLLPQGLAYGCSVMMENTLLLLGGENSQGEATKQVYAIELE</sequence>
<reference evidence="4 5" key="2">
    <citation type="journal article" date="2018" name="Front. Microbiol.">
        <title>Phylogeny of Vibrio vulnificus from the Analysis of the Core-Genome: Implications for Intra-Species Taxonomy.</title>
        <authorList>
            <person name="Roig F.J."/>
            <person name="Gonzalez-Candelas F."/>
            <person name="Sanjuan E."/>
            <person name="Fouz B."/>
            <person name="Feil E.J."/>
            <person name="Llorens C."/>
            <person name="Baker-Austin C."/>
            <person name="Oliver J.D."/>
            <person name="Danin-Poleg Y."/>
            <person name="Gibas C.J."/>
            <person name="Kashi Y."/>
            <person name="Gulig P.A."/>
            <person name="Morrison S.S."/>
            <person name="Amaro C."/>
        </authorList>
    </citation>
    <scope>NUCLEOTIDE SEQUENCE [LARGE SCALE GENOMIC DNA]</scope>
    <source>
        <strain evidence="4 5">CECT4608</strain>
    </source>
</reference>
<organism evidence="4 5">
    <name type="scientific">Vibrio vulnificus</name>
    <dbReference type="NCBI Taxonomy" id="672"/>
    <lineage>
        <taxon>Bacteria</taxon>
        <taxon>Pseudomonadati</taxon>
        <taxon>Pseudomonadota</taxon>
        <taxon>Gammaproteobacteria</taxon>
        <taxon>Vibrionales</taxon>
        <taxon>Vibrionaceae</taxon>
        <taxon>Vibrio</taxon>
    </lineage>
</organism>